<dbReference type="Pfam" id="PF01370">
    <property type="entry name" value="Epimerase"/>
    <property type="match status" value="1"/>
</dbReference>
<evidence type="ECO:0000313" key="4">
    <source>
        <dbReference type="Proteomes" id="UP000005240"/>
    </source>
</evidence>
<dbReference type="Gene3D" id="3.40.50.720">
    <property type="entry name" value="NAD(P)-binding Rossmann-like Domain"/>
    <property type="match status" value="1"/>
</dbReference>
<dbReference type="VEuPathDB" id="FungiDB:PTTG_11634"/>
<reference evidence="3 4" key="3">
    <citation type="journal article" date="2017" name="G3 (Bethesda)">
        <title>Comparative analysis highlights variable genome content of wheat rusts and divergence of the mating loci.</title>
        <authorList>
            <person name="Cuomo C.A."/>
            <person name="Bakkeren G."/>
            <person name="Khalil H.B."/>
            <person name="Panwar V."/>
            <person name="Joly D."/>
            <person name="Linning R."/>
            <person name="Sakthikumar S."/>
            <person name="Song X."/>
            <person name="Adiconis X."/>
            <person name="Fan L."/>
            <person name="Goldberg J.M."/>
            <person name="Levin J.Z."/>
            <person name="Young S."/>
            <person name="Zeng Q."/>
            <person name="Anikster Y."/>
            <person name="Bruce M."/>
            <person name="Wang M."/>
            <person name="Yin C."/>
            <person name="McCallum B."/>
            <person name="Szabo L.J."/>
            <person name="Hulbert S."/>
            <person name="Chen X."/>
            <person name="Fellers J.P."/>
        </authorList>
    </citation>
    <scope>NUCLEOTIDE SEQUENCE</scope>
    <source>
        <strain evidence="4">Isolate 1-1 / race 1 (BBBD)</strain>
        <strain evidence="3">isolate 1-1 / race 1 (BBBD)</strain>
    </source>
</reference>
<evidence type="ECO:0000259" key="1">
    <source>
        <dbReference type="Pfam" id="PF01370"/>
    </source>
</evidence>
<dbReference type="InterPro" id="IPR036291">
    <property type="entry name" value="NAD(P)-bd_dom_sf"/>
</dbReference>
<protein>
    <submittedName>
        <fullName evidence="3">Epimerase domain-containing protein</fullName>
    </submittedName>
</protein>
<sequence>MFASSIQATQDNPYGRSKLAAENILKQEHEKTGRTIYLFRFPNLFGKWGRPNYNSVVATFCYRAARDLPLEIYDPTRTVQLAYIDDVLDALVHLLDANVKTHAVFEEDVAVHPPIELGRIADLLQVFKESRRSLTVPQLDDAFTKQLY</sequence>
<keyword evidence="4" id="KW-1185">Reference proteome</keyword>
<proteinExistence type="predicted"/>
<gene>
    <name evidence="2" type="ORF">PTTG_11634</name>
</gene>
<dbReference type="InterPro" id="IPR001509">
    <property type="entry name" value="Epimerase_deHydtase"/>
</dbReference>
<dbReference type="OrthoDB" id="10259671at2759"/>
<evidence type="ECO:0000313" key="2">
    <source>
        <dbReference type="EMBL" id="OAV84562.1"/>
    </source>
</evidence>
<dbReference type="EMBL" id="ADAS02014779">
    <property type="protein sequence ID" value="OAV84562.1"/>
    <property type="molecule type" value="Genomic_DNA"/>
</dbReference>
<reference evidence="2" key="2">
    <citation type="submission" date="2016-05" db="EMBL/GenBank/DDBJ databases">
        <title>Comparative analysis highlights variable genome content of wheat rusts and divergence of the mating loci.</title>
        <authorList>
            <person name="Cuomo C.A."/>
            <person name="Bakkeren G."/>
            <person name="Szabo L."/>
            <person name="Khalil H."/>
            <person name="Joly D."/>
            <person name="Goldberg J."/>
            <person name="Young S."/>
            <person name="Zeng Q."/>
            <person name="Fellers J."/>
        </authorList>
    </citation>
    <scope>NUCLEOTIDE SEQUENCE [LARGE SCALE GENOMIC DNA]</scope>
    <source>
        <strain evidence="2">1-1 BBBD Race 1</strain>
    </source>
</reference>
<accession>A0A0C4FEH8</accession>
<reference evidence="3" key="4">
    <citation type="submission" date="2025-05" db="UniProtKB">
        <authorList>
            <consortium name="EnsemblFungi"/>
        </authorList>
    </citation>
    <scope>IDENTIFICATION</scope>
    <source>
        <strain evidence="3">isolate 1-1 / race 1 (BBBD)</strain>
    </source>
</reference>
<dbReference type="PANTHER" id="PTHR43245:SF55">
    <property type="entry name" value="NAD(P)-BINDING DOMAIN-CONTAINING PROTEIN"/>
    <property type="match status" value="1"/>
</dbReference>
<dbReference type="SUPFAM" id="SSF51735">
    <property type="entry name" value="NAD(P)-binding Rossmann-fold domains"/>
    <property type="match status" value="1"/>
</dbReference>
<reference evidence="2" key="1">
    <citation type="submission" date="2009-11" db="EMBL/GenBank/DDBJ databases">
        <authorList>
            <consortium name="The Broad Institute Genome Sequencing Platform"/>
            <person name="Ward D."/>
            <person name="Feldgarden M."/>
            <person name="Earl A."/>
            <person name="Young S.K."/>
            <person name="Zeng Q."/>
            <person name="Koehrsen M."/>
            <person name="Alvarado L."/>
            <person name="Berlin A."/>
            <person name="Bochicchio J."/>
            <person name="Borenstein D."/>
            <person name="Chapman S.B."/>
            <person name="Chen Z."/>
            <person name="Engels R."/>
            <person name="Freedman E."/>
            <person name="Gellesch M."/>
            <person name="Goldberg J."/>
            <person name="Griggs A."/>
            <person name="Gujja S."/>
            <person name="Heilman E."/>
            <person name="Heiman D."/>
            <person name="Hepburn T."/>
            <person name="Howarth C."/>
            <person name="Jen D."/>
            <person name="Larson L."/>
            <person name="Lewis B."/>
            <person name="Mehta T."/>
            <person name="Park D."/>
            <person name="Pearson M."/>
            <person name="Roberts A."/>
            <person name="Saif S."/>
            <person name="Shea T."/>
            <person name="Shenoy N."/>
            <person name="Sisk P."/>
            <person name="Stolte C."/>
            <person name="Sykes S."/>
            <person name="Thomson T."/>
            <person name="Walk T."/>
            <person name="White J."/>
            <person name="Yandava C."/>
            <person name="Izard J."/>
            <person name="Baranova O.V."/>
            <person name="Blanton J.M."/>
            <person name="Tanner A.C."/>
            <person name="Dewhirst F.E."/>
            <person name="Haas B."/>
            <person name="Nusbaum C."/>
            <person name="Birren B."/>
        </authorList>
    </citation>
    <scope>NUCLEOTIDE SEQUENCE [LARGE SCALE GENOMIC DNA]</scope>
    <source>
        <strain evidence="2">1-1 BBBD Race 1</strain>
    </source>
</reference>
<organism evidence="3 4">
    <name type="scientific">Puccinia triticina (isolate 1-1 / race 1 (BBBD))</name>
    <name type="common">Brown leaf rust fungus</name>
    <dbReference type="NCBI Taxonomy" id="630390"/>
    <lineage>
        <taxon>Eukaryota</taxon>
        <taxon>Fungi</taxon>
        <taxon>Dikarya</taxon>
        <taxon>Basidiomycota</taxon>
        <taxon>Pucciniomycotina</taxon>
        <taxon>Pucciniomycetes</taxon>
        <taxon>Pucciniales</taxon>
        <taxon>Pucciniaceae</taxon>
        <taxon>Puccinia</taxon>
    </lineage>
</organism>
<dbReference type="EnsemblFungi" id="PTTG_11634-t43_1">
    <property type="protein sequence ID" value="PTTG_11634-t43_1-p1"/>
    <property type="gene ID" value="PTTG_11634"/>
</dbReference>
<dbReference type="InterPro" id="IPR050177">
    <property type="entry name" value="Lipid_A_modif_metabolic_enz"/>
</dbReference>
<feature type="domain" description="NAD-dependent epimerase/dehydratase" evidence="1">
    <location>
        <begin position="10"/>
        <end position="98"/>
    </location>
</feature>
<dbReference type="AlphaFoldDB" id="A0A0C4FEH8"/>
<dbReference type="PANTHER" id="PTHR43245">
    <property type="entry name" value="BIFUNCTIONAL POLYMYXIN RESISTANCE PROTEIN ARNA"/>
    <property type="match status" value="1"/>
</dbReference>
<evidence type="ECO:0000313" key="3">
    <source>
        <dbReference type="EnsemblFungi" id="PTTG_11634-t43_1-p1"/>
    </source>
</evidence>
<name>A0A0C4FEH8_PUCT1</name>
<dbReference type="Proteomes" id="UP000005240">
    <property type="component" value="Unassembled WGS sequence"/>
</dbReference>